<dbReference type="RefSeq" id="WP_173829969.1">
    <property type="nucleotide sequence ID" value="NZ_JAAITQ010000017.1"/>
</dbReference>
<dbReference type="SUPFAM" id="SSF161098">
    <property type="entry name" value="MetI-like"/>
    <property type="match status" value="1"/>
</dbReference>
<evidence type="ECO:0000256" key="5">
    <source>
        <dbReference type="SAM" id="Phobius"/>
    </source>
</evidence>
<dbReference type="Gene3D" id="1.10.3720.10">
    <property type="entry name" value="MetI-like"/>
    <property type="match status" value="1"/>
</dbReference>
<evidence type="ECO:0000256" key="4">
    <source>
        <dbReference type="ARBA" id="ARBA00023136"/>
    </source>
</evidence>
<evidence type="ECO:0000313" key="7">
    <source>
        <dbReference type="Proteomes" id="UP000768180"/>
    </source>
</evidence>
<evidence type="ECO:0000256" key="1">
    <source>
        <dbReference type="ARBA" id="ARBA00004141"/>
    </source>
</evidence>
<protein>
    <submittedName>
        <fullName evidence="6">Uncharacterized protein</fullName>
    </submittedName>
</protein>
<keyword evidence="7" id="KW-1185">Reference proteome</keyword>
<evidence type="ECO:0000256" key="3">
    <source>
        <dbReference type="ARBA" id="ARBA00022989"/>
    </source>
</evidence>
<reference evidence="6 7" key="1">
    <citation type="journal article" date="2020" name="Cell Host Microbe">
        <title>Functional and Genomic Variation between Human-Derived Isolates of Lachnospiraceae Reveals Inter- and Intra-Species Diversity.</title>
        <authorList>
            <person name="Sorbara M.T."/>
            <person name="Littmann E.R."/>
            <person name="Fontana E."/>
            <person name="Moody T.U."/>
            <person name="Kohout C.E."/>
            <person name="Gjonbalaj M."/>
            <person name="Eaton V."/>
            <person name="Seok R."/>
            <person name="Leiner I.M."/>
            <person name="Pamer E.G."/>
        </authorList>
    </citation>
    <scope>NUCLEOTIDE SEQUENCE [LARGE SCALE GENOMIC DNA]</scope>
    <source>
        <strain evidence="6 7">MSK.14.54</strain>
    </source>
</reference>
<keyword evidence="2 5" id="KW-0812">Transmembrane</keyword>
<accession>A0ABX2GEQ1</accession>
<dbReference type="EMBL" id="JAAITQ010000017">
    <property type="protein sequence ID" value="NSE16757.1"/>
    <property type="molecule type" value="Genomic_DNA"/>
</dbReference>
<evidence type="ECO:0000313" key="6">
    <source>
        <dbReference type="EMBL" id="NSE16757.1"/>
    </source>
</evidence>
<evidence type="ECO:0000256" key="2">
    <source>
        <dbReference type="ARBA" id="ARBA00022692"/>
    </source>
</evidence>
<comment type="caution">
    <text evidence="6">The sequence shown here is derived from an EMBL/GenBank/DDBJ whole genome shotgun (WGS) entry which is preliminary data.</text>
</comment>
<organism evidence="6 7">
    <name type="scientific">Fusicatenibacter saccharivorans</name>
    <dbReference type="NCBI Taxonomy" id="1150298"/>
    <lineage>
        <taxon>Bacteria</taxon>
        <taxon>Bacillati</taxon>
        <taxon>Bacillota</taxon>
        <taxon>Clostridia</taxon>
        <taxon>Lachnospirales</taxon>
        <taxon>Lachnospiraceae</taxon>
        <taxon>Fusicatenibacter</taxon>
    </lineage>
</organism>
<comment type="subcellular location">
    <subcellularLocation>
        <location evidence="1">Membrane</location>
        <topology evidence="1">Multi-pass membrane protein</topology>
    </subcellularLocation>
</comment>
<dbReference type="Proteomes" id="UP000768180">
    <property type="component" value="Unassembled WGS sequence"/>
</dbReference>
<gene>
    <name evidence="6" type="ORF">G5B05_10125</name>
</gene>
<keyword evidence="4 5" id="KW-0472">Membrane</keyword>
<name>A0ABX2GEQ1_9FIRM</name>
<feature type="transmembrane region" description="Helical" evidence="5">
    <location>
        <begin position="26"/>
        <end position="46"/>
    </location>
</feature>
<dbReference type="InterPro" id="IPR035906">
    <property type="entry name" value="MetI-like_sf"/>
</dbReference>
<sequence length="136" mass="15309">MPCAILVALFLNEIRKKAVKRVVQTVITFLHFISWVVMAGIITGLFGSSGAINGILTSIGLPSVSPISKASTFWEFIWASDWNRTSGLPLRRAPSPRGRPKVLAITRLLPPLRHIIKISLCNYFCRREFNLYITKR</sequence>
<proteinExistence type="predicted"/>
<keyword evidence="3 5" id="KW-1133">Transmembrane helix</keyword>